<dbReference type="InterPro" id="IPR029068">
    <property type="entry name" value="Glyas_Bleomycin-R_OHBP_Dase"/>
</dbReference>
<evidence type="ECO:0000259" key="1">
    <source>
        <dbReference type="PROSITE" id="PS51819"/>
    </source>
</evidence>
<dbReference type="CDD" id="cd07262">
    <property type="entry name" value="VOC_like"/>
    <property type="match status" value="1"/>
</dbReference>
<proteinExistence type="predicted"/>
<comment type="caution">
    <text evidence="2">The sequence shown here is derived from an EMBL/GenBank/DDBJ whole genome shotgun (WGS) entry which is preliminary data.</text>
</comment>
<dbReference type="PROSITE" id="PS51819">
    <property type="entry name" value="VOC"/>
    <property type="match status" value="1"/>
</dbReference>
<organism evidence="2 3">
    <name type="scientific">Citrobacter youngae ATCC 29220</name>
    <dbReference type="NCBI Taxonomy" id="500640"/>
    <lineage>
        <taxon>Bacteria</taxon>
        <taxon>Pseudomonadati</taxon>
        <taxon>Pseudomonadota</taxon>
        <taxon>Gammaproteobacteria</taxon>
        <taxon>Enterobacterales</taxon>
        <taxon>Enterobacteriaceae</taxon>
        <taxon>Citrobacter</taxon>
        <taxon>Citrobacter freundii complex</taxon>
    </lineage>
</organism>
<dbReference type="Pfam" id="PF00903">
    <property type="entry name" value="Glyoxalase"/>
    <property type="match status" value="1"/>
</dbReference>
<dbReference type="AlphaFoldDB" id="D4BDI0"/>
<dbReference type="SUPFAM" id="SSF54593">
    <property type="entry name" value="Glyoxalase/Bleomycin resistance protein/Dihydroxybiphenyl dioxygenase"/>
    <property type="match status" value="1"/>
</dbReference>
<feature type="domain" description="VOC" evidence="1">
    <location>
        <begin position="7"/>
        <end position="132"/>
    </location>
</feature>
<sequence length="136" mass="14813">MNMRENMFSYIMLGTNDLPRAIQFYDPLMEMLGQPQAGRNEEGASWGTFNDNHTVGLCIGSPFDSQPASVGNGTMVALKARSVEHIEQLYALALSLGGADEGAPGHRPQYGQGFYSAYVRDPDGNKLAFVYYAPVA</sequence>
<gene>
    <name evidence="2" type="ORF">CIT292_08547</name>
</gene>
<dbReference type="InterPro" id="IPR037523">
    <property type="entry name" value="VOC_core"/>
</dbReference>
<dbReference type="HOGENOM" id="CLU_046006_6_0_6"/>
<dbReference type="Proteomes" id="UP000003880">
    <property type="component" value="Unassembled WGS sequence"/>
</dbReference>
<dbReference type="eggNOG" id="COG0346">
    <property type="taxonomic scope" value="Bacteria"/>
</dbReference>
<dbReference type="EMBL" id="ABWL02000009">
    <property type="protein sequence ID" value="EFE08029.1"/>
    <property type="molecule type" value="Genomic_DNA"/>
</dbReference>
<accession>D4BDI0</accession>
<dbReference type="PANTHER" id="PTHR35006">
    <property type="entry name" value="GLYOXALASE FAMILY PROTEIN (AFU_ORTHOLOGUE AFUA_5G14830)"/>
    <property type="match status" value="1"/>
</dbReference>
<dbReference type="Gene3D" id="3.10.180.10">
    <property type="entry name" value="2,3-Dihydroxybiphenyl 1,2-Dioxygenase, domain 1"/>
    <property type="match status" value="1"/>
</dbReference>
<evidence type="ECO:0000313" key="2">
    <source>
        <dbReference type="EMBL" id="EFE08029.1"/>
    </source>
</evidence>
<protein>
    <submittedName>
        <fullName evidence="2">Glyoxalase family protein</fullName>
    </submittedName>
</protein>
<reference evidence="2 3" key="1">
    <citation type="submission" date="2010-02" db="EMBL/GenBank/DDBJ databases">
        <authorList>
            <person name="Weinstock G."/>
            <person name="Sodergren E."/>
            <person name="Clifton S."/>
            <person name="Fulton L."/>
            <person name="Fulton B."/>
            <person name="Courtney L."/>
            <person name="Fronick C."/>
            <person name="Harrison M."/>
            <person name="Strong C."/>
            <person name="Farmer C."/>
            <person name="Delahaunty K."/>
            <person name="Markovic C."/>
            <person name="Hall O."/>
            <person name="Minx P."/>
            <person name="Tomlinson C."/>
            <person name="Mitreva M."/>
            <person name="Nelson J."/>
            <person name="Hou S."/>
            <person name="Wollam A."/>
            <person name="Pepin K.H."/>
            <person name="Johnson M."/>
            <person name="Bhonagiri V."/>
            <person name="Zhang X."/>
            <person name="Suruliraj S."/>
            <person name="Warren W."/>
            <person name="Chinwalla A."/>
            <person name="Mardis E.R."/>
            <person name="Wilson R.K."/>
        </authorList>
    </citation>
    <scope>NUCLEOTIDE SEQUENCE [LARGE SCALE GENOMIC DNA]</scope>
    <source>
        <strain evidence="2 3">ATCC 29220</strain>
    </source>
</reference>
<dbReference type="InterPro" id="IPR004360">
    <property type="entry name" value="Glyas_Fos-R_dOase_dom"/>
</dbReference>
<evidence type="ECO:0000313" key="3">
    <source>
        <dbReference type="Proteomes" id="UP000003880"/>
    </source>
</evidence>
<dbReference type="PANTHER" id="PTHR35006:SF1">
    <property type="entry name" value="BLL2941 PROTEIN"/>
    <property type="match status" value="1"/>
</dbReference>
<name>D4BDI0_9ENTR</name>